<comment type="caution">
    <text evidence="1">The sequence shown here is derived from an EMBL/GenBank/DDBJ whole genome shotgun (WGS) entry which is preliminary data.</text>
</comment>
<evidence type="ECO:0000313" key="1">
    <source>
        <dbReference type="EMBL" id="TGO02308.1"/>
    </source>
</evidence>
<dbReference type="AlphaFoldDB" id="A0A4E0QMZ4"/>
<organism evidence="1 2">
    <name type="scientific">Candidatus Thiomargarita nelsonii</name>
    <dbReference type="NCBI Taxonomy" id="1003181"/>
    <lineage>
        <taxon>Bacteria</taxon>
        <taxon>Pseudomonadati</taxon>
        <taxon>Pseudomonadota</taxon>
        <taxon>Gammaproteobacteria</taxon>
        <taxon>Thiotrichales</taxon>
        <taxon>Thiotrichaceae</taxon>
        <taxon>Thiomargarita</taxon>
    </lineage>
</organism>
<gene>
    <name evidence="1" type="ORF">PN36_27200</name>
</gene>
<accession>A0A4E0QMZ4</accession>
<protein>
    <recommendedName>
        <fullName evidence="3">Rpn family recombination-promoting nuclease/putative transposase</fullName>
    </recommendedName>
</protein>
<name>A0A4E0QMZ4_9GAMM</name>
<evidence type="ECO:0000313" key="2">
    <source>
        <dbReference type="Proteomes" id="UP000030428"/>
    </source>
</evidence>
<proteinExistence type="predicted"/>
<dbReference type="Pfam" id="PF12784">
    <property type="entry name" value="PDDEXK_2"/>
    <property type="match status" value="1"/>
</dbReference>
<dbReference type="EMBL" id="JSZA02000166">
    <property type="protein sequence ID" value="TGO02308.1"/>
    <property type="molecule type" value="Genomic_DNA"/>
</dbReference>
<evidence type="ECO:0008006" key="3">
    <source>
        <dbReference type="Google" id="ProtNLM"/>
    </source>
</evidence>
<keyword evidence="2" id="KW-1185">Reference proteome</keyword>
<sequence>MKEVASLRYDVIFKKAFGDPEIFTAFIRDLLGIKLEIDTVEKDKAYDPPIGSVATKFDLYAEDYKNRVIVDMQHVRFSDHYHRFLHYHCAALLAQVVKSKNYCPELKVFTIVILTSGDKHKTDVSTIDFDPRNRKGEPLGEIDHQVIFICPKYLQDDTPKKYREWLEVIEDSLDEQIDESHYSIPEIQRLFKIIEKDQVTPEDRARMFDEYGVQEIKQGEFNKGKEVGFDEGFAEAEKQLMKTAQNLKTLGSLTEEQIASATGLSLDEVRAL</sequence>
<dbReference type="Proteomes" id="UP000030428">
    <property type="component" value="Unassembled WGS sequence"/>
</dbReference>
<reference evidence="1 2" key="1">
    <citation type="journal article" date="2016" name="Front. Microbiol.">
        <title>Single-Cell (Meta-)Genomics of a Dimorphic Candidatus Thiomargarita nelsonii Reveals Genomic Plasticity.</title>
        <authorList>
            <person name="Flood B.E."/>
            <person name="Fliss P."/>
            <person name="Jones D.S."/>
            <person name="Dick G.J."/>
            <person name="Jain S."/>
            <person name="Kaster A.K."/>
            <person name="Winkel M."/>
            <person name="Mussmann M."/>
            <person name="Bailey J."/>
        </authorList>
    </citation>
    <scope>NUCLEOTIDE SEQUENCE [LARGE SCALE GENOMIC DNA]</scope>
    <source>
        <strain evidence="1">Hydrate Ridge</strain>
    </source>
</reference>